<accession>A0A6P2CYD5</accession>
<evidence type="ECO:0000313" key="1">
    <source>
        <dbReference type="EMBL" id="VTR94011.1"/>
    </source>
</evidence>
<dbReference type="KEGG" id="gms:SOIL9_37030"/>
<dbReference type="AlphaFoldDB" id="A0A6P2CYD5"/>
<protein>
    <submittedName>
        <fullName evidence="1">Transposase family protein</fullName>
    </submittedName>
</protein>
<keyword evidence="2" id="KW-1185">Reference proteome</keyword>
<reference evidence="1 2" key="1">
    <citation type="submission" date="2019-05" db="EMBL/GenBank/DDBJ databases">
        <authorList>
            <consortium name="Science for Life Laboratories"/>
        </authorList>
    </citation>
    <scope>NUCLEOTIDE SEQUENCE [LARGE SCALE GENOMIC DNA]</scope>
    <source>
        <strain evidence="1">Soil9</strain>
    </source>
</reference>
<sequence>MVWGGTRTVQALGTDHGYKAGQGLVSVRWVFVRDTTGTHRDEYFFTTDSGFTPMAIIGYYCGRGNIETTFQEARSALGLETTRGWRENTVLRAGPCLLGLYSVVAFLFHARPGSKRVGAVSWPGKTTVTFPDALSAVRRWLWAEALLLRAGADAVLDKLPTAVREVRLTTLAPAA</sequence>
<dbReference type="Proteomes" id="UP000464178">
    <property type="component" value="Chromosome"/>
</dbReference>
<organism evidence="1 2">
    <name type="scientific">Gemmata massiliana</name>
    <dbReference type="NCBI Taxonomy" id="1210884"/>
    <lineage>
        <taxon>Bacteria</taxon>
        <taxon>Pseudomonadati</taxon>
        <taxon>Planctomycetota</taxon>
        <taxon>Planctomycetia</taxon>
        <taxon>Gemmatales</taxon>
        <taxon>Gemmataceae</taxon>
        <taxon>Gemmata</taxon>
    </lineage>
</organism>
<name>A0A6P2CYD5_9BACT</name>
<dbReference type="EMBL" id="LR593886">
    <property type="protein sequence ID" value="VTR94011.1"/>
    <property type="molecule type" value="Genomic_DNA"/>
</dbReference>
<gene>
    <name evidence="1" type="ORF">SOIL9_37030</name>
</gene>
<evidence type="ECO:0000313" key="2">
    <source>
        <dbReference type="Proteomes" id="UP000464178"/>
    </source>
</evidence>
<proteinExistence type="predicted"/>